<evidence type="ECO:0000256" key="1">
    <source>
        <dbReference type="SAM" id="MobiDB-lite"/>
    </source>
</evidence>
<organism evidence="2 3">
    <name type="scientific">Actinomycetospora straminea</name>
    <dbReference type="NCBI Taxonomy" id="663607"/>
    <lineage>
        <taxon>Bacteria</taxon>
        <taxon>Bacillati</taxon>
        <taxon>Actinomycetota</taxon>
        <taxon>Actinomycetes</taxon>
        <taxon>Pseudonocardiales</taxon>
        <taxon>Pseudonocardiaceae</taxon>
        <taxon>Actinomycetospora</taxon>
    </lineage>
</organism>
<name>A0ABP9F8L2_9PSEU</name>
<evidence type="ECO:0000313" key="3">
    <source>
        <dbReference type="Proteomes" id="UP001500457"/>
    </source>
</evidence>
<dbReference type="EMBL" id="BAABHQ010000027">
    <property type="protein sequence ID" value="GAA4895315.1"/>
    <property type="molecule type" value="Genomic_DNA"/>
</dbReference>
<sequence length="55" mass="5769">MHPRVCTDAMVAKQNRAPRASCAAQGWGQTEQVSGTGRCDGSRSSDALGPESFMA</sequence>
<proteinExistence type="predicted"/>
<evidence type="ECO:0000313" key="2">
    <source>
        <dbReference type="EMBL" id="GAA4895315.1"/>
    </source>
</evidence>
<feature type="region of interest" description="Disordered" evidence="1">
    <location>
        <begin position="20"/>
        <end position="55"/>
    </location>
</feature>
<protein>
    <submittedName>
        <fullName evidence="2">Uncharacterized protein</fullName>
    </submittedName>
</protein>
<dbReference type="Proteomes" id="UP001500457">
    <property type="component" value="Unassembled WGS sequence"/>
</dbReference>
<gene>
    <name evidence="2" type="ORF">GCM10023203_57020</name>
</gene>
<comment type="caution">
    <text evidence="2">The sequence shown here is derived from an EMBL/GenBank/DDBJ whole genome shotgun (WGS) entry which is preliminary data.</text>
</comment>
<accession>A0ABP9F8L2</accession>
<reference evidence="3" key="1">
    <citation type="journal article" date="2019" name="Int. J. Syst. Evol. Microbiol.">
        <title>The Global Catalogue of Microorganisms (GCM) 10K type strain sequencing project: providing services to taxonomists for standard genome sequencing and annotation.</title>
        <authorList>
            <consortium name="The Broad Institute Genomics Platform"/>
            <consortium name="The Broad Institute Genome Sequencing Center for Infectious Disease"/>
            <person name="Wu L."/>
            <person name="Ma J."/>
        </authorList>
    </citation>
    <scope>NUCLEOTIDE SEQUENCE [LARGE SCALE GENOMIC DNA]</scope>
    <source>
        <strain evidence="3">JCM 17983</strain>
    </source>
</reference>
<keyword evidence="3" id="KW-1185">Reference proteome</keyword>